<feature type="region of interest" description="Disordered" evidence="2">
    <location>
        <begin position="258"/>
        <end position="396"/>
    </location>
</feature>
<feature type="compositionally biased region" description="Basic and acidic residues" evidence="2">
    <location>
        <begin position="186"/>
        <end position="198"/>
    </location>
</feature>
<evidence type="ECO:0000313" key="5">
    <source>
        <dbReference type="Proteomes" id="UP000231279"/>
    </source>
</evidence>
<reference evidence="5" key="1">
    <citation type="journal article" date="2018" name="Gigascience">
        <title>Genome assembly of the Pink Ipe (Handroanthus impetiginosus, Bignoniaceae), a highly valued, ecologically keystone Neotropical timber forest tree.</title>
        <authorList>
            <person name="Silva-Junior O.B."/>
            <person name="Grattapaglia D."/>
            <person name="Novaes E."/>
            <person name="Collevatti R.G."/>
        </authorList>
    </citation>
    <scope>NUCLEOTIDE SEQUENCE [LARGE SCALE GENOMIC DNA]</scope>
    <source>
        <strain evidence="5">cv. UFG-1</strain>
    </source>
</reference>
<evidence type="ECO:0000259" key="3">
    <source>
        <dbReference type="PROSITE" id="PS50102"/>
    </source>
</evidence>
<dbReference type="SUPFAM" id="SSF54928">
    <property type="entry name" value="RNA-binding domain, RBD"/>
    <property type="match status" value="1"/>
</dbReference>
<keyword evidence="5" id="KW-1185">Reference proteome</keyword>
<dbReference type="OrthoDB" id="1896853at2759"/>
<comment type="caution">
    <text evidence="4">The sequence shown here is derived from an EMBL/GenBank/DDBJ whole genome shotgun (WGS) entry which is preliminary data.</text>
</comment>
<dbReference type="STRING" id="429701.A0A2G9FYW4"/>
<evidence type="ECO:0000256" key="1">
    <source>
        <dbReference type="PROSITE-ProRule" id="PRU00176"/>
    </source>
</evidence>
<gene>
    <name evidence="4" type="ORF">CDL12_29279</name>
</gene>
<name>A0A2G9FYW4_9LAMI</name>
<dbReference type="InterPro" id="IPR012677">
    <property type="entry name" value="Nucleotide-bd_a/b_plait_sf"/>
</dbReference>
<feature type="domain" description="RRM" evidence="3">
    <location>
        <begin position="511"/>
        <end position="587"/>
    </location>
</feature>
<dbReference type="CDD" id="cd00590">
    <property type="entry name" value="RRM_SF"/>
    <property type="match status" value="1"/>
</dbReference>
<dbReference type="PANTHER" id="PTHR47073:SF2">
    <property type="entry name" value="PROTEIN ANTI-SILENCING 1"/>
    <property type="match status" value="1"/>
</dbReference>
<sequence length="676" mass="75143">MADYVFYRLFDVKNCTISDQMDDTVGGIEVKYVFNRESVRPLDGTELRLDDKDEERNTVACKETLTLAGENSPLHLNNLKLDVNGDGMLEKEDKNVKQVQVKLESLPGSSENREITGTAEESRSSLGAENVGCKVGGEKDKSGERVKSGRKSGSTDDTPSKRAKSDGTVPSLKANDRNGVQSLAVPEKEAHANPESKLVKNSVGSGKDMKLAEGSSDWDKKLSKTNFSLSKSRSGHYGDAAALEKDAKLTKDLNTLQGGVSNINAFPPTEKSESAHLKDSIGTEKDRKLGGSLSACKGRQPTSNDDSRNEKAGPSINNFSSSETPKSASNKQFGASKQAEKFVKSSSASMKRQLKTSVNMHKEKSRPRYNVSHENKDTTLAKGSCPTEGEASKKAKYDDSLKISEDNKNNTSKKLKERTCVGETKHSPMLGTSYDDEAISRLGKGTLKESHNEKMGKLPNDNLRNLSTREDNGGKVKGQIFEVSRRPIVEKNKWMKLPWEERMKAAHDQGRLVLLQNLDPEYTSGEVEDIIWSAFREGCTAKMVQHTAISNPHSGQAFVIFKTREAVDRVVKKLDDGCLLLPNQRPLVACSGVFPQLFEKQMAFVGHLSIDKARRQIQREMKDAVSTSHYSQNNTIEYEMAMSWCLLQSKSDKWWEMLYEQQRKEIRKLMHDVKSK</sequence>
<protein>
    <recommendedName>
        <fullName evidence="3">RRM domain-containing protein</fullName>
    </recommendedName>
</protein>
<feature type="compositionally biased region" description="Polar residues" evidence="2">
    <location>
        <begin position="344"/>
        <end position="359"/>
    </location>
</feature>
<feature type="region of interest" description="Disordered" evidence="2">
    <location>
        <begin position="449"/>
        <end position="472"/>
    </location>
</feature>
<feature type="compositionally biased region" description="Basic and acidic residues" evidence="2">
    <location>
        <begin position="136"/>
        <end position="147"/>
    </location>
</feature>
<proteinExistence type="predicted"/>
<feature type="region of interest" description="Disordered" evidence="2">
    <location>
        <begin position="92"/>
        <end position="221"/>
    </location>
</feature>
<dbReference type="EMBL" id="NKXS01008590">
    <property type="protein sequence ID" value="PIM98242.1"/>
    <property type="molecule type" value="Genomic_DNA"/>
</dbReference>
<dbReference type="PANTHER" id="PTHR47073">
    <property type="entry name" value="PROTEIN ANTI-SILENCING 1"/>
    <property type="match status" value="1"/>
</dbReference>
<keyword evidence="1" id="KW-0694">RNA-binding</keyword>
<dbReference type="Gene3D" id="3.30.70.330">
    <property type="match status" value="1"/>
</dbReference>
<dbReference type="PROSITE" id="PS50102">
    <property type="entry name" value="RRM"/>
    <property type="match status" value="1"/>
</dbReference>
<feature type="compositionally biased region" description="Basic and acidic residues" evidence="2">
    <location>
        <begin position="270"/>
        <end position="289"/>
    </location>
</feature>
<dbReference type="InterPro" id="IPR000504">
    <property type="entry name" value="RRM_dom"/>
</dbReference>
<feature type="compositionally biased region" description="Polar residues" evidence="2">
    <location>
        <begin position="315"/>
        <end position="335"/>
    </location>
</feature>
<accession>A0A2G9FYW4</accession>
<dbReference type="Proteomes" id="UP000231279">
    <property type="component" value="Unassembled WGS sequence"/>
</dbReference>
<dbReference type="GO" id="GO:0003723">
    <property type="term" value="F:RNA binding"/>
    <property type="evidence" value="ECO:0007669"/>
    <property type="project" value="UniProtKB-UniRule"/>
</dbReference>
<evidence type="ECO:0000256" key="2">
    <source>
        <dbReference type="SAM" id="MobiDB-lite"/>
    </source>
</evidence>
<dbReference type="AlphaFoldDB" id="A0A2G9FYW4"/>
<feature type="compositionally biased region" description="Basic and acidic residues" evidence="2">
    <location>
        <begin position="207"/>
        <end position="221"/>
    </location>
</feature>
<organism evidence="4 5">
    <name type="scientific">Handroanthus impetiginosus</name>
    <dbReference type="NCBI Taxonomy" id="429701"/>
    <lineage>
        <taxon>Eukaryota</taxon>
        <taxon>Viridiplantae</taxon>
        <taxon>Streptophyta</taxon>
        <taxon>Embryophyta</taxon>
        <taxon>Tracheophyta</taxon>
        <taxon>Spermatophyta</taxon>
        <taxon>Magnoliopsida</taxon>
        <taxon>eudicotyledons</taxon>
        <taxon>Gunneridae</taxon>
        <taxon>Pentapetalae</taxon>
        <taxon>asterids</taxon>
        <taxon>lamiids</taxon>
        <taxon>Lamiales</taxon>
        <taxon>Bignoniaceae</taxon>
        <taxon>Crescentiina</taxon>
        <taxon>Tabebuia alliance</taxon>
        <taxon>Handroanthus</taxon>
    </lineage>
</organism>
<evidence type="ECO:0000313" key="4">
    <source>
        <dbReference type="EMBL" id="PIM98242.1"/>
    </source>
</evidence>
<dbReference type="InterPro" id="IPR035979">
    <property type="entry name" value="RBD_domain_sf"/>
</dbReference>